<dbReference type="EMBL" id="LSRX01000483">
    <property type="protein sequence ID" value="OLP96028.1"/>
    <property type="molecule type" value="Genomic_DNA"/>
</dbReference>
<comment type="caution">
    <text evidence="1">The sequence shown here is derived from an EMBL/GenBank/DDBJ whole genome shotgun (WGS) entry which is preliminary data.</text>
</comment>
<accession>A0A1Q9DLI9</accession>
<keyword evidence="2" id="KW-1185">Reference proteome</keyword>
<evidence type="ECO:0000313" key="1">
    <source>
        <dbReference type="EMBL" id="OLP96028.1"/>
    </source>
</evidence>
<dbReference type="OrthoDB" id="10272921at2759"/>
<dbReference type="Proteomes" id="UP000186817">
    <property type="component" value="Unassembled WGS sequence"/>
</dbReference>
<name>A0A1Q9DLI9_SYMMI</name>
<organism evidence="1 2">
    <name type="scientific">Symbiodinium microadriaticum</name>
    <name type="common">Dinoflagellate</name>
    <name type="synonym">Zooxanthella microadriatica</name>
    <dbReference type="NCBI Taxonomy" id="2951"/>
    <lineage>
        <taxon>Eukaryota</taxon>
        <taxon>Sar</taxon>
        <taxon>Alveolata</taxon>
        <taxon>Dinophyceae</taxon>
        <taxon>Suessiales</taxon>
        <taxon>Symbiodiniaceae</taxon>
        <taxon>Symbiodinium</taxon>
    </lineage>
</organism>
<proteinExistence type="predicted"/>
<gene>
    <name evidence="1" type="ORF">AK812_SmicGene21788</name>
</gene>
<protein>
    <submittedName>
        <fullName evidence="1">Uncharacterized protein</fullName>
    </submittedName>
</protein>
<evidence type="ECO:0000313" key="2">
    <source>
        <dbReference type="Proteomes" id="UP000186817"/>
    </source>
</evidence>
<dbReference type="AlphaFoldDB" id="A0A1Q9DLI9"/>
<reference evidence="1 2" key="1">
    <citation type="submission" date="2016-02" db="EMBL/GenBank/DDBJ databases">
        <title>Genome analysis of coral dinoflagellate symbionts highlights evolutionary adaptations to a symbiotic lifestyle.</title>
        <authorList>
            <person name="Aranda M."/>
            <person name="Li Y."/>
            <person name="Liew Y.J."/>
            <person name="Baumgarten S."/>
            <person name="Simakov O."/>
            <person name="Wilson M."/>
            <person name="Piel J."/>
            <person name="Ashoor H."/>
            <person name="Bougouffa S."/>
            <person name="Bajic V.B."/>
            <person name="Ryu T."/>
            <person name="Ravasi T."/>
            <person name="Bayer T."/>
            <person name="Micklem G."/>
            <person name="Kim H."/>
            <person name="Bhak J."/>
            <person name="Lajeunesse T.C."/>
            <person name="Voolstra C.R."/>
        </authorList>
    </citation>
    <scope>NUCLEOTIDE SEQUENCE [LARGE SCALE GENOMIC DNA]</scope>
    <source>
        <strain evidence="1 2">CCMP2467</strain>
    </source>
</reference>
<sequence>MGGALCCDANLVSPLTRTGQPQPGTAAHDGAMLRGAERKRAAYPELSSGSPQRLLVLGSEIGERWNDGSSETWCATQQVFAFTDGGAETAVRTVPDTSFKTLIFRQGKYIRLVGDHAGAGHNASGVILPDDLCASHGLALPPQGPTHVLLCMARRIRPLVCVTTEILPVPATDLDDATRARLDTLYRWLVTPPPSSPLCLLEPWVLTLRNQAQGGDRC</sequence>